<dbReference type="Gene3D" id="1.10.3210.10">
    <property type="entry name" value="Hypothetical protein af1432"/>
    <property type="match status" value="1"/>
</dbReference>
<dbReference type="Pfam" id="PF01336">
    <property type="entry name" value="tRNA_anti-codon"/>
    <property type="match status" value="1"/>
</dbReference>
<dbReference type="PANTHER" id="PTHR37294">
    <property type="entry name" value="3'-5' EXORIBONUCLEASE YHAM"/>
    <property type="match status" value="1"/>
</dbReference>
<dbReference type="InterPro" id="IPR050798">
    <property type="entry name" value="YhaM_exoribonuc/phosphodiest"/>
</dbReference>
<reference evidence="4" key="1">
    <citation type="journal article" date="2015" name="Nature">
        <title>Complex archaea that bridge the gap between prokaryotes and eukaryotes.</title>
        <authorList>
            <person name="Spang A."/>
            <person name="Saw J.H."/>
            <person name="Jorgensen S.L."/>
            <person name="Zaremba-Niedzwiedzka K."/>
            <person name="Martijn J."/>
            <person name="Lind A.E."/>
            <person name="van Eijk R."/>
            <person name="Schleper C."/>
            <person name="Guy L."/>
            <person name="Ettema T.J."/>
        </authorList>
    </citation>
    <scope>NUCLEOTIDE SEQUENCE</scope>
</reference>
<evidence type="ECO:0000259" key="3">
    <source>
        <dbReference type="Pfam" id="PF01966"/>
    </source>
</evidence>
<dbReference type="SUPFAM" id="SSF109604">
    <property type="entry name" value="HD-domain/PDEase-like"/>
    <property type="match status" value="1"/>
</dbReference>
<dbReference type="GO" id="GO:0003676">
    <property type="term" value="F:nucleic acid binding"/>
    <property type="evidence" value="ECO:0007669"/>
    <property type="project" value="InterPro"/>
</dbReference>
<evidence type="ECO:0000256" key="1">
    <source>
        <dbReference type="ARBA" id="ARBA00022801"/>
    </source>
</evidence>
<feature type="domain" description="OB" evidence="2">
    <location>
        <begin position="29"/>
        <end position="91"/>
    </location>
</feature>
<feature type="domain" description="HD" evidence="3">
    <location>
        <begin position="165"/>
        <end position="288"/>
    </location>
</feature>
<dbReference type="InterPro" id="IPR004365">
    <property type="entry name" value="NA-bd_OB_tRNA"/>
</dbReference>
<dbReference type="CDD" id="cd04492">
    <property type="entry name" value="YhaM_OBF_like"/>
    <property type="match status" value="1"/>
</dbReference>
<dbReference type="Pfam" id="PF01966">
    <property type="entry name" value="HD"/>
    <property type="match status" value="1"/>
</dbReference>
<dbReference type="EMBL" id="LAZR01000061">
    <property type="protein sequence ID" value="KKN96910.1"/>
    <property type="molecule type" value="Genomic_DNA"/>
</dbReference>
<organism evidence="4">
    <name type="scientific">marine sediment metagenome</name>
    <dbReference type="NCBI Taxonomy" id="412755"/>
    <lineage>
        <taxon>unclassified sequences</taxon>
        <taxon>metagenomes</taxon>
        <taxon>ecological metagenomes</taxon>
    </lineage>
</organism>
<protein>
    <recommendedName>
        <fullName evidence="5">HD domain-containing protein</fullName>
    </recommendedName>
</protein>
<gene>
    <name evidence="4" type="ORF">LCGC14_0161600</name>
</gene>
<dbReference type="AlphaFoldDB" id="A0A0F9UV45"/>
<dbReference type="CDD" id="cd00077">
    <property type="entry name" value="HDc"/>
    <property type="match status" value="1"/>
</dbReference>
<evidence type="ECO:0000313" key="4">
    <source>
        <dbReference type="EMBL" id="KKN96910.1"/>
    </source>
</evidence>
<dbReference type="GO" id="GO:0031125">
    <property type="term" value="P:rRNA 3'-end processing"/>
    <property type="evidence" value="ECO:0007669"/>
    <property type="project" value="TreeGrafter"/>
</dbReference>
<proteinExistence type="predicted"/>
<accession>A0A0F9UV45</accession>
<dbReference type="InterPro" id="IPR003607">
    <property type="entry name" value="HD/PDEase_dom"/>
</dbReference>
<dbReference type="GO" id="GO:0016787">
    <property type="term" value="F:hydrolase activity"/>
    <property type="evidence" value="ECO:0007669"/>
    <property type="project" value="UniProtKB-KW"/>
</dbReference>
<comment type="caution">
    <text evidence="4">The sequence shown here is derived from an EMBL/GenBank/DDBJ whole genome shotgun (WGS) entry which is preliminary data.</text>
</comment>
<keyword evidence="1" id="KW-0378">Hydrolase</keyword>
<name>A0A0F9UV45_9ZZZZ</name>
<evidence type="ECO:0000259" key="2">
    <source>
        <dbReference type="Pfam" id="PF01336"/>
    </source>
</evidence>
<evidence type="ECO:0008006" key="5">
    <source>
        <dbReference type="Google" id="ProtNLM"/>
    </source>
</evidence>
<sequence>MAPERRYISELVPNESIDEVFLVRDKDLRTTKKGGLYVVATLADRSGTVTARMWDANEAIFQGIPTDGFLRIKGRTDEYKGTLQIIIEACRPYPVEKVVMADFLATTQRDVEAMWSDLLEIMRDIRDEPLRLLIKKFTEDQALVAAYKKAPAAMVMHHPFMGGLLEHTLNIAKLAKVILPLYPGLNGDLLLAGVFVHDIGKTAELTSDLAIKYTDRGQLIGHIVMACIWVQEKADLLTDELGDVFPAKTVMLLQHLILSHHGEHEYGSPKLPAIPEAFALHYLDNLDAKMFMTFNAIDTDVDPSSGFTAYMRQLETQVYKHSDKL</sequence>
<dbReference type="InterPro" id="IPR006674">
    <property type="entry name" value="HD_domain"/>
</dbReference>
<dbReference type="PANTHER" id="PTHR37294:SF1">
    <property type="entry name" value="3'-5' EXORIBONUCLEASE YHAM"/>
    <property type="match status" value="1"/>
</dbReference>